<protein>
    <recommendedName>
        <fullName evidence="1">Retrovirus-related Pol polyprotein from transposon TNT 1-94-like beta-barrel domain-containing protein</fullName>
    </recommendedName>
</protein>
<dbReference type="AlphaFoldDB" id="A0A392UR67"/>
<name>A0A392UR67_9FABA</name>
<dbReference type="Pfam" id="PF22936">
    <property type="entry name" value="Pol_BBD"/>
    <property type="match status" value="1"/>
</dbReference>
<evidence type="ECO:0000259" key="1">
    <source>
        <dbReference type="Pfam" id="PF22936"/>
    </source>
</evidence>
<feature type="domain" description="Retrovirus-related Pol polyprotein from transposon TNT 1-94-like beta-barrel" evidence="1">
    <location>
        <begin position="1"/>
        <end position="69"/>
    </location>
</feature>
<comment type="caution">
    <text evidence="2">The sequence shown here is derived from an EMBL/GenBank/DDBJ whole genome shotgun (WGS) entry which is preliminary data.</text>
</comment>
<reference evidence="2 3" key="1">
    <citation type="journal article" date="2018" name="Front. Plant Sci.">
        <title>Red Clover (Trifolium pratense) and Zigzag Clover (T. medium) - A Picture of Genomic Similarities and Differences.</title>
        <authorList>
            <person name="Dluhosova J."/>
            <person name="Istvanek J."/>
            <person name="Nedelnik J."/>
            <person name="Repkova J."/>
        </authorList>
    </citation>
    <scope>NUCLEOTIDE SEQUENCE [LARGE SCALE GENOMIC DNA]</scope>
    <source>
        <strain evidence="3">cv. 10/8</strain>
        <tissue evidence="2">Leaf</tissue>
    </source>
</reference>
<organism evidence="2 3">
    <name type="scientific">Trifolium medium</name>
    <dbReference type="NCBI Taxonomy" id="97028"/>
    <lineage>
        <taxon>Eukaryota</taxon>
        <taxon>Viridiplantae</taxon>
        <taxon>Streptophyta</taxon>
        <taxon>Embryophyta</taxon>
        <taxon>Tracheophyta</taxon>
        <taxon>Spermatophyta</taxon>
        <taxon>Magnoliopsida</taxon>
        <taxon>eudicotyledons</taxon>
        <taxon>Gunneridae</taxon>
        <taxon>Pentapetalae</taxon>
        <taxon>rosids</taxon>
        <taxon>fabids</taxon>
        <taxon>Fabales</taxon>
        <taxon>Fabaceae</taxon>
        <taxon>Papilionoideae</taxon>
        <taxon>50 kb inversion clade</taxon>
        <taxon>NPAAA clade</taxon>
        <taxon>Hologalegina</taxon>
        <taxon>IRL clade</taxon>
        <taxon>Trifolieae</taxon>
        <taxon>Trifolium</taxon>
    </lineage>
</organism>
<accession>A0A392UR67</accession>
<dbReference type="Proteomes" id="UP000265520">
    <property type="component" value="Unassembled WGS sequence"/>
</dbReference>
<evidence type="ECO:0000313" key="3">
    <source>
        <dbReference type="Proteomes" id="UP000265520"/>
    </source>
</evidence>
<keyword evidence="3" id="KW-1185">Reference proteome</keyword>
<dbReference type="InterPro" id="IPR054722">
    <property type="entry name" value="PolX-like_BBD"/>
</dbReference>
<sequence length="69" mass="7648">MTGRKDWFTSLKTTQNNNVKFADNSSLAVQGIRDVSIKRKDGKCSVISSVLYIPGMKCNLLSIGQLLEK</sequence>
<evidence type="ECO:0000313" key="2">
    <source>
        <dbReference type="EMBL" id="MCI74275.1"/>
    </source>
</evidence>
<proteinExistence type="predicted"/>
<feature type="non-terminal residue" evidence="2">
    <location>
        <position position="69"/>
    </location>
</feature>
<dbReference type="EMBL" id="LXQA010857071">
    <property type="protein sequence ID" value="MCI74275.1"/>
    <property type="molecule type" value="Genomic_DNA"/>
</dbReference>